<sequence>MKQIVLQVTILLSVLTASIYAVEGHNSPPSNVCIIAFRDGTALWREGREVVLAKGMNKLEFSEVPLTIDNPSIIIRSLTEQKNFKVVETGVLTVSKSTESNAGKGTPSTTQERLEPSAKLFASVLTPKSGRHQCELLYKVSGLQVTPRYIALLGSKGTMDLMGLASINNGCGLAINNAAIYLPVEATSPPGAITP</sequence>
<comment type="caution">
    <text evidence="1">The sequence shown here is derived from an EMBL/GenBank/DDBJ whole genome shotgun (WGS) entry which is preliminary data.</text>
</comment>
<dbReference type="AlphaFoldDB" id="X1GJQ1"/>
<feature type="non-terminal residue" evidence="1">
    <location>
        <position position="195"/>
    </location>
</feature>
<protein>
    <submittedName>
        <fullName evidence="1">Uncharacterized protein</fullName>
    </submittedName>
</protein>
<accession>X1GJQ1</accession>
<reference evidence="1" key="1">
    <citation type="journal article" date="2014" name="Front. Microbiol.">
        <title>High frequency of phylogenetically diverse reductive dehalogenase-homologous genes in deep subseafloor sedimentary metagenomes.</title>
        <authorList>
            <person name="Kawai M."/>
            <person name="Futagami T."/>
            <person name="Toyoda A."/>
            <person name="Takaki Y."/>
            <person name="Nishi S."/>
            <person name="Hori S."/>
            <person name="Arai W."/>
            <person name="Tsubouchi T."/>
            <person name="Morono Y."/>
            <person name="Uchiyama I."/>
            <person name="Ito T."/>
            <person name="Fujiyama A."/>
            <person name="Inagaki F."/>
            <person name="Takami H."/>
        </authorList>
    </citation>
    <scope>NUCLEOTIDE SEQUENCE</scope>
    <source>
        <strain evidence="1">Expedition CK06-06</strain>
    </source>
</reference>
<proteinExistence type="predicted"/>
<organism evidence="1">
    <name type="scientific">marine sediment metagenome</name>
    <dbReference type="NCBI Taxonomy" id="412755"/>
    <lineage>
        <taxon>unclassified sequences</taxon>
        <taxon>metagenomes</taxon>
        <taxon>ecological metagenomes</taxon>
    </lineage>
</organism>
<gene>
    <name evidence="1" type="ORF">S03H2_28531</name>
</gene>
<dbReference type="EMBL" id="BARU01017189">
    <property type="protein sequence ID" value="GAH57407.1"/>
    <property type="molecule type" value="Genomic_DNA"/>
</dbReference>
<evidence type="ECO:0000313" key="1">
    <source>
        <dbReference type="EMBL" id="GAH57407.1"/>
    </source>
</evidence>
<name>X1GJQ1_9ZZZZ</name>